<keyword evidence="8" id="KW-1185">Reference proteome</keyword>
<dbReference type="Pfam" id="PF04085">
    <property type="entry name" value="MreC"/>
    <property type="match status" value="1"/>
</dbReference>
<feature type="domain" description="Rod shape-determining protein MreC beta-barrel core" evidence="6">
    <location>
        <begin position="136"/>
        <end position="256"/>
    </location>
</feature>
<dbReference type="GO" id="GO:0008360">
    <property type="term" value="P:regulation of cell shape"/>
    <property type="evidence" value="ECO:0007669"/>
    <property type="project" value="UniProtKB-KW"/>
</dbReference>
<reference evidence="7 8" key="1">
    <citation type="submission" date="2016-10" db="EMBL/GenBank/DDBJ databases">
        <authorList>
            <person name="de Groot N.N."/>
        </authorList>
    </citation>
    <scope>NUCLEOTIDE SEQUENCE [LARGE SCALE GENOMIC DNA]</scope>
    <source>
        <strain evidence="7 8">CGMCC 1.9113</strain>
    </source>
</reference>
<keyword evidence="5" id="KW-0812">Transmembrane</keyword>
<keyword evidence="5" id="KW-0472">Membrane</keyword>
<evidence type="ECO:0000256" key="2">
    <source>
        <dbReference type="ARBA" id="ARBA00013855"/>
    </source>
</evidence>
<evidence type="ECO:0000256" key="4">
    <source>
        <dbReference type="ARBA" id="ARBA00032089"/>
    </source>
</evidence>
<evidence type="ECO:0000256" key="5">
    <source>
        <dbReference type="SAM" id="Phobius"/>
    </source>
</evidence>
<comment type="similarity">
    <text evidence="1">Belongs to the MreC family.</text>
</comment>
<feature type="transmembrane region" description="Helical" evidence="5">
    <location>
        <begin position="20"/>
        <end position="42"/>
    </location>
</feature>
<organism evidence="7 8">
    <name type="scientific">Sphingomonas rubra</name>
    <dbReference type="NCBI Taxonomy" id="634430"/>
    <lineage>
        <taxon>Bacteria</taxon>
        <taxon>Pseudomonadati</taxon>
        <taxon>Pseudomonadota</taxon>
        <taxon>Alphaproteobacteria</taxon>
        <taxon>Sphingomonadales</taxon>
        <taxon>Sphingomonadaceae</taxon>
        <taxon>Sphingomonas</taxon>
    </lineage>
</organism>
<dbReference type="RefSeq" id="WP_093330542.1">
    <property type="nucleotide sequence ID" value="NZ_FOXP01000001.1"/>
</dbReference>
<evidence type="ECO:0000259" key="6">
    <source>
        <dbReference type="Pfam" id="PF04085"/>
    </source>
</evidence>
<protein>
    <recommendedName>
        <fullName evidence="2">Cell shape-determining protein MreC</fullName>
    </recommendedName>
    <alternativeName>
        <fullName evidence="4">Cell shape protein MreC</fullName>
    </alternativeName>
</protein>
<proteinExistence type="inferred from homology"/>
<evidence type="ECO:0000256" key="1">
    <source>
        <dbReference type="ARBA" id="ARBA00009369"/>
    </source>
</evidence>
<gene>
    <name evidence="7" type="ORF">SAMN04488241_101387</name>
</gene>
<dbReference type="STRING" id="634430.SAMN04488241_101387"/>
<name>A0A1I5Q193_9SPHN</name>
<dbReference type="InterPro" id="IPR007221">
    <property type="entry name" value="MreC"/>
</dbReference>
<dbReference type="InterPro" id="IPR042175">
    <property type="entry name" value="Cell/Rod_MreC_2"/>
</dbReference>
<dbReference type="Gene3D" id="2.40.10.350">
    <property type="entry name" value="Rod shape-determining protein MreC, domain 2"/>
    <property type="match status" value="1"/>
</dbReference>
<dbReference type="PANTHER" id="PTHR34138">
    <property type="entry name" value="CELL SHAPE-DETERMINING PROTEIN MREC"/>
    <property type="match status" value="1"/>
</dbReference>
<sequence length="297" mass="30665">MAPAGDRRTGFSRRRQYGIFIGYVLAVAGAVVGAVLLVVSSFNPPLFAGIRMGVASVTAPISGGLATVTEAAASVPEAINGWLFAHAENAAMRRELAAARPLLQRARVIAYDNRRLRALLAVRDRTPDPVVTARLVSSSASSGRRFALLDAGRFSGVLPGMPVRGPEGLVGRVLETGPAAARVLLLSDPESIVPVRRSRDGLPAIAIGRGDGAVDIRSVNATDVRFAAGDVFVTSGIGGLYAPGIPVARVAAAGTDSVLGRTFAQPDTFDFALVERVFMPLPAAPTPAAAAPTDPAP</sequence>
<dbReference type="OrthoDB" id="8478127at2"/>
<evidence type="ECO:0000256" key="3">
    <source>
        <dbReference type="ARBA" id="ARBA00022960"/>
    </source>
</evidence>
<dbReference type="InterPro" id="IPR055342">
    <property type="entry name" value="MreC_beta-barrel_core"/>
</dbReference>
<dbReference type="EMBL" id="FOXP01000001">
    <property type="protein sequence ID" value="SFP39982.1"/>
    <property type="molecule type" value="Genomic_DNA"/>
</dbReference>
<dbReference type="PANTHER" id="PTHR34138:SF1">
    <property type="entry name" value="CELL SHAPE-DETERMINING PROTEIN MREC"/>
    <property type="match status" value="1"/>
</dbReference>
<accession>A0A1I5Q193</accession>
<dbReference type="Proteomes" id="UP000199586">
    <property type="component" value="Unassembled WGS sequence"/>
</dbReference>
<dbReference type="InterPro" id="IPR042177">
    <property type="entry name" value="Cell/Rod_1"/>
</dbReference>
<evidence type="ECO:0000313" key="8">
    <source>
        <dbReference type="Proteomes" id="UP000199586"/>
    </source>
</evidence>
<keyword evidence="5" id="KW-1133">Transmembrane helix</keyword>
<dbReference type="GO" id="GO:0005886">
    <property type="term" value="C:plasma membrane"/>
    <property type="evidence" value="ECO:0007669"/>
    <property type="project" value="TreeGrafter"/>
</dbReference>
<dbReference type="AlphaFoldDB" id="A0A1I5Q193"/>
<dbReference type="Gene3D" id="2.40.10.340">
    <property type="entry name" value="Rod shape-determining protein MreC, domain 1"/>
    <property type="match status" value="1"/>
</dbReference>
<evidence type="ECO:0000313" key="7">
    <source>
        <dbReference type="EMBL" id="SFP39982.1"/>
    </source>
</evidence>
<keyword evidence="3" id="KW-0133">Cell shape</keyword>